<accession>A0AAE7WN07</accession>
<reference evidence="2" key="1">
    <citation type="submission" date="2021-06" db="EMBL/GenBank/DDBJ databases">
        <title>Complete genome sequence of Stenotrophomonas maltophilia phage Siara.</title>
        <authorList>
            <person name="Marmion J."/>
            <person name="Tate N."/>
            <person name="Clark J."/>
            <person name="Le T."/>
            <person name="Liu M."/>
            <person name="Burrowes B."/>
            <person name="Gill J."/>
        </authorList>
    </citation>
    <scope>NUCLEOTIDE SEQUENCE</scope>
</reference>
<organism evidence="2 3">
    <name type="scientific">Stenotrophomonas phage Siara</name>
    <dbReference type="NCBI Taxonomy" id="2859658"/>
    <lineage>
        <taxon>Viruses</taxon>
        <taxon>Duplodnaviria</taxon>
        <taxon>Heunggongvirae</taxon>
        <taxon>Uroviricota</taxon>
        <taxon>Caudoviricetes</taxon>
        <taxon>Beaumontvirinae</taxon>
        <taxon>Siaravirus</taxon>
        <taxon>Siaravirus siara</taxon>
    </lineage>
</organism>
<proteinExistence type="predicted"/>
<evidence type="ECO:0000256" key="1">
    <source>
        <dbReference type="SAM" id="MobiDB-lite"/>
    </source>
</evidence>
<gene>
    <name evidence="2" type="ORF">CPT_Siara_057</name>
</gene>
<sequence>MVDHSVVIRVASLPVTRQLIVALAAAMNHANSRYASTARCSSCSQRDRDKLALDYQELKKLYEYITSDSPACTDAGFREASGGMREATQAEESAPGTQERAGTD</sequence>
<dbReference type="EMBL" id="MZ326859">
    <property type="protein sequence ID" value="QYW02060.1"/>
    <property type="molecule type" value="Genomic_DNA"/>
</dbReference>
<name>A0AAE7WN07_9CAUD</name>
<feature type="region of interest" description="Disordered" evidence="1">
    <location>
        <begin position="80"/>
        <end position="104"/>
    </location>
</feature>
<evidence type="ECO:0000313" key="3">
    <source>
        <dbReference type="Proteomes" id="UP000827319"/>
    </source>
</evidence>
<evidence type="ECO:0000313" key="2">
    <source>
        <dbReference type="EMBL" id="QYW02060.1"/>
    </source>
</evidence>
<keyword evidence="3" id="KW-1185">Reference proteome</keyword>
<dbReference type="Proteomes" id="UP000827319">
    <property type="component" value="Segment"/>
</dbReference>
<protein>
    <submittedName>
        <fullName evidence="2">TAT secreted protein</fullName>
    </submittedName>
</protein>